<dbReference type="PANTHER" id="PTHR43335:SF4">
    <property type="entry name" value="ABC TRANSPORTER, ATP-BINDING PROTEIN"/>
    <property type="match status" value="1"/>
</dbReference>
<keyword evidence="2" id="KW-0813">Transport</keyword>
<dbReference type="Proteomes" id="UP000095705">
    <property type="component" value="Unassembled WGS sequence"/>
</dbReference>
<feature type="domain" description="ABC transporter" evidence="5">
    <location>
        <begin position="4"/>
        <end position="229"/>
    </location>
</feature>
<dbReference type="Pfam" id="PF00005">
    <property type="entry name" value="ABC_tran"/>
    <property type="match status" value="1"/>
</dbReference>
<dbReference type="RefSeq" id="WP_069919117.1">
    <property type="nucleotide sequence ID" value="NZ_MEHK01000001.1"/>
</dbReference>
<dbReference type="AlphaFoldDB" id="A0A1E5PN63"/>
<dbReference type="OrthoDB" id="9804819at2"/>
<evidence type="ECO:0000313" key="6">
    <source>
        <dbReference type="EMBL" id="OEJ30970.1"/>
    </source>
</evidence>
<dbReference type="PROSITE" id="PS50893">
    <property type="entry name" value="ABC_TRANSPORTER_2"/>
    <property type="match status" value="1"/>
</dbReference>
<dbReference type="InterPro" id="IPR003439">
    <property type="entry name" value="ABC_transporter-like_ATP-bd"/>
</dbReference>
<evidence type="ECO:0000256" key="4">
    <source>
        <dbReference type="ARBA" id="ARBA00022840"/>
    </source>
</evidence>
<dbReference type="InterPro" id="IPR027417">
    <property type="entry name" value="P-loop_NTPase"/>
</dbReference>
<evidence type="ECO:0000313" key="7">
    <source>
        <dbReference type="Proteomes" id="UP000095705"/>
    </source>
</evidence>
<protein>
    <submittedName>
        <fullName evidence="6">Multidrug ABC transporter ATP-binding protein</fullName>
    </submittedName>
</protein>
<dbReference type="STRING" id="36818.BGK67_06075"/>
<proteinExistence type="inferred from homology"/>
<keyword evidence="7" id="KW-1185">Reference proteome</keyword>
<evidence type="ECO:0000259" key="5">
    <source>
        <dbReference type="PROSITE" id="PS50893"/>
    </source>
</evidence>
<dbReference type="EMBL" id="MEHK01000001">
    <property type="protein sequence ID" value="OEJ30970.1"/>
    <property type="molecule type" value="Genomic_DNA"/>
</dbReference>
<evidence type="ECO:0000256" key="2">
    <source>
        <dbReference type="ARBA" id="ARBA00022448"/>
    </source>
</evidence>
<evidence type="ECO:0000256" key="1">
    <source>
        <dbReference type="ARBA" id="ARBA00005417"/>
    </source>
</evidence>
<dbReference type="InterPro" id="IPR003593">
    <property type="entry name" value="AAA+_ATPase"/>
</dbReference>
<accession>A0A1E5PN63</accession>
<dbReference type="SUPFAM" id="SSF52540">
    <property type="entry name" value="P-loop containing nucleoside triphosphate hydrolases"/>
    <property type="match status" value="1"/>
</dbReference>
<dbReference type="Gene3D" id="3.40.50.300">
    <property type="entry name" value="P-loop containing nucleotide triphosphate hydrolases"/>
    <property type="match status" value="1"/>
</dbReference>
<comment type="similarity">
    <text evidence="1">Belongs to the ABC transporter superfamily.</text>
</comment>
<dbReference type="PANTHER" id="PTHR43335">
    <property type="entry name" value="ABC TRANSPORTER, ATP-BINDING PROTEIN"/>
    <property type="match status" value="1"/>
</dbReference>
<sequence length="303" mass="32533">MNTIEIRALTKEFGGHRAVDGLTFDVLPGRVTGFLGPNGAGKSTTMRLLLGLDRATSGTATIGGRDYADFPDPLHRVGALLDAQAAHGGRTARDHLRFIAAAGRVPMRRVDEVLEQAGIATVAERRIKSFSLGMRQRLGIAAALLGDPGVLLLDEPTNGLDPEGIIWIRELMRGFAADGRTVLVSSHLMSETSALADHLVVLGNGKLLADTSMKEFIDARSIPKVRVRTSDPIRLRAALTRDGFELVTADGGRWTVEGLRAEQLGALAAREGIPVLELSDERASLEQAYLDLTADHAQFTATR</sequence>
<keyword evidence="4 6" id="KW-0067">ATP-binding</keyword>
<reference evidence="6 7" key="1">
    <citation type="submission" date="2016-08" db="EMBL/GenBank/DDBJ databases">
        <title>The complete genome of Streptomyces subrutilus 10-1-1.</title>
        <authorList>
            <person name="Chen X."/>
        </authorList>
    </citation>
    <scope>NUCLEOTIDE SEQUENCE [LARGE SCALE GENOMIC DNA]</scope>
    <source>
        <strain evidence="6 7">10-1-1</strain>
    </source>
</reference>
<dbReference type="GO" id="GO:0005524">
    <property type="term" value="F:ATP binding"/>
    <property type="evidence" value="ECO:0007669"/>
    <property type="project" value="UniProtKB-KW"/>
</dbReference>
<organism evidence="6 7">
    <name type="scientific">Streptomyces subrutilus</name>
    <dbReference type="NCBI Taxonomy" id="36818"/>
    <lineage>
        <taxon>Bacteria</taxon>
        <taxon>Bacillati</taxon>
        <taxon>Actinomycetota</taxon>
        <taxon>Actinomycetes</taxon>
        <taxon>Kitasatosporales</taxon>
        <taxon>Streptomycetaceae</taxon>
        <taxon>Streptomyces</taxon>
    </lineage>
</organism>
<dbReference type="SMART" id="SM00382">
    <property type="entry name" value="AAA"/>
    <property type="match status" value="1"/>
</dbReference>
<dbReference type="PROSITE" id="PS00211">
    <property type="entry name" value="ABC_TRANSPORTER_1"/>
    <property type="match status" value="1"/>
</dbReference>
<keyword evidence="3" id="KW-0547">Nucleotide-binding</keyword>
<dbReference type="InterPro" id="IPR017871">
    <property type="entry name" value="ABC_transporter-like_CS"/>
</dbReference>
<name>A0A1E5PN63_9ACTN</name>
<evidence type="ECO:0000256" key="3">
    <source>
        <dbReference type="ARBA" id="ARBA00022741"/>
    </source>
</evidence>
<comment type="caution">
    <text evidence="6">The sequence shown here is derived from an EMBL/GenBank/DDBJ whole genome shotgun (WGS) entry which is preliminary data.</text>
</comment>
<gene>
    <name evidence="6" type="ORF">BGK67_06075</name>
</gene>
<dbReference type="GO" id="GO:0016887">
    <property type="term" value="F:ATP hydrolysis activity"/>
    <property type="evidence" value="ECO:0007669"/>
    <property type="project" value="InterPro"/>
</dbReference>